<evidence type="ECO:0000256" key="7">
    <source>
        <dbReference type="ARBA" id="ARBA00023211"/>
    </source>
</evidence>
<feature type="transmembrane region" description="Helical" evidence="8">
    <location>
        <begin position="6"/>
        <end position="29"/>
    </location>
</feature>
<name>A0A917FDA8_9HYPH</name>
<reference evidence="9" key="1">
    <citation type="journal article" date="2014" name="Int. J. Syst. Evol. Microbiol.">
        <title>Complete genome sequence of Corynebacterium casei LMG S-19264T (=DSM 44701T), isolated from a smear-ripened cheese.</title>
        <authorList>
            <consortium name="US DOE Joint Genome Institute (JGI-PGF)"/>
            <person name="Walter F."/>
            <person name="Albersmeier A."/>
            <person name="Kalinowski J."/>
            <person name="Ruckert C."/>
        </authorList>
    </citation>
    <scope>NUCLEOTIDE SEQUENCE</scope>
    <source>
        <strain evidence="9">CCM 7897</strain>
    </source>
</reference>
<protein>
    <recommendedName>
        <fullName evidence="8">Putative manganese efflux pump MntP</fullName>
    </recommendedName>
</protein>
<sequence>MSPFAIAVLAVSMSVDAFAVSVGRGAALGRPRMTEALRTGAVFGIVEAITPLIGWALGVAASGFVEAVDHWIAFALLGGVGLHMLYQALWKADDEEAETGRSFTVLIATAVGTSLDAMAIGVSLAFLNVNIIVIALAIGLATFLMSSGGMLVGRLIGTRFGRWAEGVAGVALFGLGLAILIEHLTA</sequence>
<feature type="transmembrane region" description="Helical" evidence="8">
    <location>
        <begin position="102"/>
        <end position="125"/>
    </location>
</feature>
<comment type="subcellular location">
    <subcellularLocation>
        <location evidence="8">Cell membrane</location>
        <topology evidence="8">Multi-pass membrane protein</topology>
    </subcellularLocation>
</comment>
<dbReference type="PANTHER" id="PTHR35529:SF1">
    <property type="entry name" value="MANGANESE EFFLUX PUMP MNTP-RELATED"/>
    <property type="match status" value="1"/>
</dbReference>
<evidence type="ECO:0000313" key="9">
    <source>
        <dbReference type="EMBL" id="GGF67109.1"/>
    </source>
</evidence>
<comment type="caution">
    <text evidence="9">The sequence shown here is derived from an EMBL/GenBank/DDBJ whole genome shotgun (WGS) entry which is preliminary data.</text>
</comment>
<dbReference type="GO" id="GO:0005384">
    <property type="term" value="F:manganese ion transmembrane transporter activity"/>
    <property type="evidence" value="ECO:0007669"/>
    <property type="project" value="UniProtKB-UniRule"/>
</dbReference>
<dbReference type="InterPro" id="IPR022929">
    <property type="entry name" value="Put_MntP"/>
</dbReference>
<evidence type="ECO:0000256" key="2">
    <source>
        <dbReference type="ARBA" id="ARBA00022475"/>
    </source>
</evidence>
<evidence type="ECO:0000256" key="4">
    <source>
        <dbReference type="ARBA" id="ARBA00022989"/>
    </source>
</evidence>
<keyword evidence="5 8" id="KW-0406">Ion transport</keyword>
<feature type="transmembrane region" description="Helical" evidence="8">
    <location>
        <begin position="71"/>
        <end position="90"/>
    </location>
</feature>
<organism evidence="9 10">
    <name type="scientific">Azorhizobium oxalatiphilum</name>
    <dbReference type="NCBI Taxonomy" id="980631"/>
    <lineage>
        <taxon>Bacteria</taxon>
        <taxon>Pseudomonadati</taxon>
        <taxon>Pseudomonadota</taxon>
        <taxon>Alphaproteobacteria</taxon>
        <taxon>Hyphomicrobiales</taxon>
        <taxon>Xanthobacteraceae</taxon>
        <taxon>Azorhizobium</taxon>
    </lineage>
</organism>
<reference evidence="9" key="2">
    <citation type="submission" date="2020-09" db="EMBL/GenBank/DDBJ databases">
        <authorList>
            <person name="Sun Q."/>
            <person name="Sedlacek I."/>
        </authorList>
    </citation>
    <scope>NUCLEOTIDE SEQUENCE</scope>
    <source>
        <strain evidence="9">CCM 7897</strain>
    </source>
</reference>
<comment type="function">
    <text evidence="8">Probably functions as a manganese efflux pump.</text>
</comment>
<keyword evidence="3 8" id="KW-0812">Transmembrane</keyword>
<feature type="transmembrane region" description="Helical" evidence="8">
    <location>
        <begin position="131"/>
        <end position="151"/>
    </location>
</feature>
<dbReference type="Proteomes" id="UP000606044">
    <property type="component" value="Unassembled WGS sequence"/>
</dbReference>
<accession>A0A917FDA8</accession>
<feature type="transmembrane region" description="Helical" evidence="8">
    <location>
        <begin position="41"/>
        <end position="65"/>
    </location>
</feature>
<keyword evidence="6 8" id="KW-0472">Membrane</keyword>
<dbReference type="InterPro" id="IPR003810">
    <property type="entry name" value="Mntp/YtaF"/>
</dbReference>
<keyword evidence="1 8" id="KW-0813">Transport</keyword>
<proteinExistence type="inferred from homology"/>
<keyword evidence="2 8" id="KW-1003">Cell membrane</keyword>
<evidence type="ECO:0000256" key="3">
    <source>
        <dbReference type="ARBA" id="ARBA00022692"/>
    </source>
</evidence>
<evidence type="ECO:0000256" key="1">
    <source>
        <dbReference type="ARBA" id="ARBA00022448"/>
    </source>
</evidence>
<dbReference type="AlphaFoldDB" id="A0A917FDA8"/>
<dbReference type="RefSeq" id="WP_188579560.1">
    <property type="nucleotide sequence ID" value="NZ_BMCT01000003.1"/>
</dbReference>
<dbReference type="GO" id="GO:0005886">
    <property type="term" value="C:plasma membrane"/>
    <property type="evidence" value="ECO:0007669"/>
    <property type="project" value="UniProtKB-SubCell"/>
</dbReference>
<gene>
    <name evidence="9" type="primary">yebN</name>
    <name evidence="8" type="synonym">mntP</name>
    <name evidence="9" type="ORF">GCM10007301_28460</name>
</gene>
<feature type="transmembrane region" description="Helical" evidence="8">
    <location>
        <begin position="163"/>
        <end position="181"/>
    </location>
</feature>
<keyword evidence="7 8" id="KW-0464">Manganese</keyword>
<dbReference type="EMBL" id="BMCT01000003">
    <property type="protein sequence ID" value="GGF67109.1"/>
    <property type="molecule type" value="Genomic_DNA"/>
</dbReference>
<keyword evidence="4 8" id="KW-1133">Transmembrane helix</keyword>
<dbReference type="Pfam" id="PF02659">
    <property type="entry name" value="Mntp"/>
    <property type="match status" value="1"/>
</dbReference>
<dbReference type="HAMAP" id="MF_01521">
    <property type="entry name" value="MntP_pump"/>
    <property type="match status" value="1"/>
</dbReference>
<evidence type="ECO:0000256" key="5">
    <source>
        <dbReference type="ARBA" id="ARBA00023065"/>
    </source>
</evidence>
<dbReference type="PANTHER" id="PTHR35529">
    <property type="entry name" value="MANGANESE EFFLUX PUMP MNTP-RELATED"/>
    <property type="match status" value="1"/>
</dbReference>
<comment type="similarity">
    <text evidence="8">Belongs to the MntP (TC 9.B.29) family.</text>
</comment>
<evidence type="ECO:0000256" key="8">
    <source>
        <dbReference type="HAMAP-Rule" id="MF_01521"/>
    </source>
</evidence>
<evidence type="ECO:0000313" key="10">
    <source>
        <dbReference type="Proteomes" id="UP000606044"/>
    </source>
</evidence>
<evidence type="ECO:0000256" key="6">
    <source>
        <dbReference type="ARBA" id="ARBA00023136"/>
    </source>
</evidence>
<keyword evidence="10" id="KW-1185">Reference proteome</keyword>